<organism evidence="1 2">
    <name type="scientific">Dactylosporangium salmoneum</name>
    <dbReference type="NCBI Taxonomy" id="53361"/>
    <lineage>
        <taxon>Bacteria</taxon>
        <taxon>Bacillati</taxon>
        <taxon>Actinomycetota</taxon>
        <taxon>Actinomycetes</taxon>
        <taxon>Micromonosporales</taxon>
        <taxon>Micromonosporaceae</taxon>
        <taxon>Dactylosporangium</taxon>
    </lineage>
</organism>
<dbReference type="EMBL" id="BAAARV010000025">
    <property type="protein sequence ID" value="GAA2345619.1"/>
    <property type="molecule type" value="Genomic_DNA"/>
</dbReference>
<proteinExistence type="predicted"/>
<accession>A0ABP5T5N5</accession>
<sequence>MRQVPFGSPGMCMRPSGPVCSGISISVPYAAGCRDSSFGWYGSPPDDPGSCGWCTPPGSCVPGMIGSPCASSVIDQTPAMLLS</sequence>
<comment type="caution">
    <text evidence="1">The sequence shown here is derived from an EMBL/GenBank/DDBJ whole genome shotgun (WGS) entry which is preliminary data.</text>
</comment>
<evidence type="ECO:0000313" key="1">
    <source>
        <dbReference type="EMBL" id="GAA2345619.1"/>
    </source>
</evidence>
<keyword evidence="2" id="KW-1185">Reference proteome</keyword>
<evidence type="ECO:0000313" key="2">
    <source>
        <dbReference type="Proteomes" id="UP001501444"/>
    </source>
</evidence>
<name>A0ABP5T5N5_9ACTN</name>
<gene>
    <name evidence="1" type="ORF">GCM10010170_031940</name>
</gene>
<protein>
    <submittedName>
        <fullName evidence="1">Uncharacterized protein</fullName>
    </submittedName>
</protein>
<reference evidence="2" key="1">
    <citation type="journal article" date="2019" name="Int. J. Syst. Evol. Microbiol.">
        <title>The Global Catalogue of Microorganisms (GCM) 10K type strain sequencing project: providing services to taxonomists for standard genome sequencing and annotation.</title>
        <authorList>
            <consortium name="The Broad Institute Genomics Platform"/>
            <consortium name="The Broad Institute Genome Sequencing Center for Infectious Disease"/>
            <person name="Wu L."/>
            <person name="Ma J."/>
        </authorList>
    </citation>
    <scope>NUCLEOTIDE SEQUENCE [LARGE SCALE GENOMIC DNA]</scope>
    <source>
        <strain evidence="2">JCM 3272</strain>
    </source>
</reference>
<dbReference type="Proteomes" id="UP001501444">
    <property type="component" value="Unassembled WGS sequence"/>
</dbReference>